<dbReference type="Gene3D" id="3.50.50.60">
    <property type="entry name" value="FAD/NAD(P)-binding domain"/>
    <property type="match status" value="1"/>
</dbReference>
<gene>
    <name evidence="6" type="primary">MTO1_1</name>
    <name evidence="6" type="ORF">PGT21_000946</name>
</gene>
<dbReference type="EMBL" id="VSWC01000019">
    <property type="protein sequence ID" value="KAA1111281.1"/>
    <property type="molecule type" value="Genomic_DNA"/>
</dbReference>
<evidence type="ECO:0000313" key="6">
    <source>
        <dbReference type="EMBL" id="KAA1111281.1"/>
    </source>
</evidence>
<dbReference type="Proteomes" id="UP000324748">
    <property type="component" value="Unassembled WGS sequence"/>
</dbReference>
<evidence type="ECO:0000256" key="2">
    <source>
        <dbReference type="ARBA" id="ARBA00022630"/>
    </source>
</evidence>
<sequence>MSLLLGGGHAGVEAASAAARTNSRTLLVTSNWSTVGEMSCNPSFGGIGKGTLIREIDALGGVCAQACGPAVYGPRARWTEDYTKRLSNAKIKSQLNLEVKEGTVTDLLLEDDPTQPGITSSRESLG</sequence>
<evidence type="ECO:0000256" key="1">
    <source>
        <dbReference type="ARBA" id="ARBA00001974"/>
    </source>
</evidence>
<feature type="domain" description="MnmG N-terminal" evidence="5">
    <location>
        <begin position="5"/>
        <end position="115"/>
    </location>
</feature>
<dbReference type="GO" id="GO:0030488">
    <property type="term" value="P:tRNA methylation"/>
    <property type="evidence" value="ECO:0007669"/>
    <property type="project" value="TreeGrafter"/>
</dbReference>
<evidence type="ECO:0000256" key="3">
    <source>
        <dbReference type="ARBA" id="ARBA00022827"/>
    </source>
</evidence>
<feature type="region of interest" description="Disordered" evidence="4">
    <location>
        <begin position="107"/>
        <end position="126"/>
    </location>
</feature>
<dbReference type="SUPFAM" id="SSF51905">
    <property type="entry name" value="FAD/NAD(P)-binding domain"/>
    <property type="match status" value="1"/>
</dbReference>
<protein>
    <submittedName>
        <fullName evidence="6">Mitochondrial Translation Optimization</fullName>
    </submittedName>
</protein>
<reference evidence="6 7" key="1">
    <citation type="submission" date="2019-05" db="EMBL/GenBank/DDBJ databases">
        <title>Emergence of the Ug99 lineage of the wheat stem rust pathogen through somatic hybridization.</title>
        <authorList>
            <person name="Li F."/>
            <person name="Upadhyaya N.M."/>
            <person name="Sperschneider J."/>
            <person name="Matny O."/>
            <person name="Nguyen-Phuc H."/>
            <person name="Mago R."/>
            <person name="Raley C."/>
            <person name="Miller M.E."/>
            <person name="Silverstein K.A.T."/>
            <person name="Henningsen E."/>
            <person name="Hirsch C.D."/>
            <person name="Visser B."/>
            <person name="Pretorius Z.A."/>
            <person name="Steffenson B.J."/>
            <person name="Schwessinger B."/>
            <person name="Dodds P.N."/>
            <person name="Figueroa M."/>
        </authorList>
    </citation>
    <scope>NUCLEOTIDE SEQUENCE [LARGE SCALE GENOMIC DNA]</scope>
    <source>
        <strain evidence="6">21-0</strain>
    </source>
</reference>
<dbReference type="InterPro" id="IPR040131">
    <property type="entry name" value="MnmG_N"/>
</dbReference>
<name>A0A5B0QDR4_PUCGR</name>
<keyword evidence="3" id="KW-0274">FAD</keyword>
<dbReference type="GO" id="GO:0002098">
    <property type="term" value="P:tRNA wobble uridine modification"/>
    <property type="evidence" value="ECO:0007669"/>
    <property type="project" value="TreeGrafter"/>
</dbReference>
<dbReference type="GO" id="GO:0050660">
    <property type="term" value="F:flavin adenine dinucleotide binding"/>
    <property type="evidence" value="ECO:0007669"/>
    <property type="project" value="InterPro"/>
</dbReference>
<dbReference type="PANTHER" id="PTHR11806:SF0">
    <property type="entry name" value="PROTEIN MTO1 HOMOLOG, MITOCHONDRIAL"/>
    <property type="match status" value="1"/>
</dbReference>
<comment type="caution">
    <text evidence="6">The sequence shown here is derived from an EMBL/GenBank/DDBJ whole genome shotgun (WGS) entry which is preliminary data.</text>
</comment>
<feature type="compositionally biased region" description="Polar residues" evidence="4">
    <location>
        <begin position="116"/>
        <end position="126"/>
    </location>
</feature>
<evidence type="ECO:0000313" key="7">
    <source>
        <dbReference type="Proteomes" id="UP000324748"/>
    </source>
</evidence>
<accession>A0A5B0QDR4</accession>
<evidence type="ECO:0000256" key="4">
    <source>
        <dbReference type="SAM" id="MobiDB-lite"/>
    </source>
</evidence>
<keyword evidence="2" id="KW-0285">Flavoprotein</keyword>
<proteinExistence type="predicted"/>
<dbReference type="InterPro" id="IPR002218">
    <property type="entry name" value="MnmG-rel"/>
</dbReference>
<evidence type="ECO:0000259" key="5">
    <source>
        <dbReference type="Pfam" id="PF01134"/>
    </source>
</evidence>
<dbReference type="PANTHER" id="PTHR11806">
    <property type="entry name" value="GLUCOSE INHIBITED DIVISION PROTEIN A"/>
    <property type="match status" value="1"/>
</dbReference>
<organism evidence="6 7">
    <name type="scientific">Puccinia graminis f. sp. tritici</name>
    <dbReference type="NCBI Taxonomy" id="56615"/>
    <lineage>
        <taxon>Eukaryota</taxon>
        <taxon>Fungi</taxon>
        <taxon>Dikarya</taxon>
        <taxon>Basidiomycota</taxon>
        <taxon>Pucciniomycotina</taxon>
        <taxon>Pucciniomycetes</taxon>
        <taxon>Pucciniales</taxon>
        <taxon>Pucciniaceae</taxon>
        <taxon>Puccinia</taxon>
    </lineage>
</organism>
<dbReference type="AlphaFoldDB" id="A0A5B0QDR4"/>
<dbReference type="OrthoDB" id="3329at2759"/>
<comment type="cofactor">
    <cofactor evidence="1">
        <name>FAD</name>
        <dbReference type="ChEBI" id="CHEBI:57692"/>
    </cofactor>
</comment>
<dbReference type="Pfam" id="PF01134">
    <property type="entry name" value="GIDA"/>
    <property type="match status" value="1"/>
</dbReference>
<keyword evidence="7" id="KW-1185">Reference proteome</keyword>
<dbReference type="InterPro" id="IPR036188">
    <property type="entry name" value="FAD/NAD-bd_sf"/>
</dbReference>